<dbReference type="PROSITE" id="PS50020">
    <property type="entry name" value="WW_DOMAIN_2"/>
    <property type="match status" value="1"/>
</dbReference>
<feature type="domain" description="WW" evidence="1">
    <location>
        <begin position="32"/>
        <end position="66"/>
    </location>
</feature>
<feature type="non-terminal residue" evidence="2">
    <location>
        <position position="1"/>
    </location>
</feature>
<sequence>VVQHITNHHIHWSRVEEIYGPQWAYYAFLTFEQARDGWITLYTRDYERLFFHNWMTSELRWYPPNDEGGTGGAPDM</sequence>
<organism evidence="2 3">
    <name type="scientific">Prorocentrum cordatum</name>
    <dbReference type="NCBI Taxonomy" id="2364126"/>
    <lineage>
        <taxon>Eukaryota</taxon>
        <taxon>Sar</taxon>
        <taxon>Alveolata</taxon>
        <taxon>Dinophyceae</taxon>
        <taxon>Prorocentrales</taxon>
        <taxon>Prorocentraceae</taxon>
        <taxon>Prorocentrum</taxon>
    </lineage>
</organism>
<comment type="caution">
    <text evidence="2">The sequence shown here is derived from an EMBL/GenBank/DDBJ whole genome shotgun (WGS) entry which is preliminary data.</text>
</comment>
<accession>A0ABN9PQY7</accession>
<name>A0ABN9PQY7_9DINO</name>
<proteinExistence type="predicted"/>
<evidence type="ECO:0000313" key="2">
    <source>
        <dbReference type="EMBL" id="CAK0794101.1"/>
    </source>
</evidence>
<reference evidence="2" key="1">
    <citation type="submission" date="2023-10" db="EMBL/GenBank/DDBJ databases">
        <authorList>
            <person name="Chen Y."/>
            <person name="Shah S."/>
            <person name="Dougan E. K."/>
            <person name="Thang M."/>
            <person name="Chan C."/>
        </authorList>
    </citation>
    <scope>NUCLEOTIDE SEQUENCE [LARGE SCALE GENOMIC DNA]</scope>
</reference>
<evidence type="ECO:0000259" key="1">
    <source>
        <dbReference type="PROSITE" id="PS50020"/>
    </source>
</evidence>
<dbReference type="InterPro" id="IPR001202">
    <property type="entry name" value="WW_dom"/>
</dbReference>
<gene>
    <name evidence="2" type="ORF">PCOR1329_LOCUS4191</name>
</gene>
<dbReference type="EMBL" id="CAUYUJ010001088">
    <property type="protein sequence ID" value="CAK0794101.1"/>
    <property type="molecule type" value="Genomic_DNA"/>
</dbReference>
<dbReference type="Proteomes" id="UP001189429">
    <property type="component" value="Unassembled WGS sequence"/>
</dbReference>
<evidence type="ECO:0000313" key="3">
    <source>
        <dbReference type="Proteomes" id="UP001189429"/>
    </source>
</evidence>
<protein>
    <recommendedName>
        <fullName evidence="1">WW domain-containing protein</fullName>
    </recommendedName>
</protein>
<keyword evidence="3" id="KW-1185">Reference proteome</keyword>